<dbReference type="Gene3D" id="3.40.190.290">
    <property type="match status" value="1"/>
</dbReference>
<dbReference type="SUPFAM" id="SSF53850">
    <property type="entry name" value="Periplasmic binding protein-like II"/>
    <property type="match status" value="1"/>
</dbReference>
<protein>
    <submittedName>
        <fullName evidence="6">LysR family transcriptional regulator</fullName>
    </submittedName>
</protein>
<evidence type="ECO:0000256" key="1">
    <source>
        <dbReference type="ARBA" id="ARBA00009437"/>
    </source>
</evidence>
<reference evidence="6 7" key="1">
    <citation type="submission" date="2023-06" db="EMBL/GenBank/DDBJ databases">
        <authorList>
            <person name="Oyuntsetseg B."/>
            <person name="Kim S.B."/>
        </authorList>
    </citation>
    <scope>NUCLEOTIDE SEQUENCE [LARGE SCALE GENOMIC DNA]</scope>
    <source>
        <strain evidence="6 7">2-2</strain>
    </source>
</reference>
<organism evidence="6 7">
    <name type="scientific">Amycolatopsis nalaikhensis</name>
    <dbReference type="NCBI Taxonomy" id="715472"/>
    <lineage>
        <taxon>Bacteria</taxon>
        <taxon>Bacillati</taxon>
        <taxon>Actinomycetota</taxon>
        <taxon>Actinomycetes</taxon>
        <taxon>Pseudonocardiales</taxon>
        <taxon>Pseudonocardiaceae</taxon>
        <taxon>Amycolatopsis</taxon>
    </lineage>
</organism>
<evidence type="ECO:0000256" key="2">
    <source>
        <dbReference type="ARBA" id="ARBA00023015"/>
    </source>
</evidence>
<feature type="domain" description="HTH lysR-type" evidence="5">
    <location>
        <begin position="3"/>
        <end position="60"/>
    </location>
</feature>
<evidence type="ECO:0000256" key="3">
    <source>
        <dbReference type="ARBA" id="ARBA00023125"/>
    </source>
</evidence>
<dbReference type="InterPro" id="IPR036390">
    <property type="entry name" value="WH_DNA-bd_sf"/>
</dbReference>
<accession>A0ABY8XIQ3</accession>
<evidence type="ECO:0000259" key="5">
    <source>
        <dbReference type="PROSITE" id="PS50931"/>
    </source>
</evidence>
<dbReference type="RefSeq" id="WP_285452425.1">
    <property type="nucleotide sequence ID" value="NZ_CP127173.1"/>
</dbReference>
<gene>
    <name evidence="6" type="ORF">QP939_42725</name>
</gene>
<keyword evidence="3" id="KW-0238">DNA-binding</keyword>
<dbReference type="InterPro" id="IPR036388">
    <property type="entry name" value="WH-like_DNA-bd_sf"/>
</dbReference>
<evidence type="ECO:0000313" key="6">
    <source>
        <dbReference type="EMBL" id="WIV55468.1"/>
    </source>
</evidence>
<sequence length="335" mass="36688">MRLEIRHLELVVEVADAGSLRRAAARLHLSQPAVTTQLKRIERFFGGPLFVRSADGVLPTHAGAELVRDARNLLRQFEVLQRTARVNARSEAGAPLKVGGIPAQQFSLLVNALTTLVPRREVTSRTIRETGTLTVLLRSGELDVAVLREFPGFPLALPEGVEHRLLLREPFFVGVSARHPLAARGEIELAALADEKWVMPDPDDSGMNEYFARVCASAGFAQRITHFTTEAHVAFALTAGNRALCPLYPIGTARDGLATLALAGTPLHRDLVLAWRTDSALASLVDELCEEIQEGYLALVEGAAFYRRWWHDGGAAFALPPDRHQPDLRNPAPKS</sequence>
<keyword evidence="2" id="KW-0805">Transcription regulation</keyword>
<dbReference type="PANTHER" id="PTHR30346">
    <property type="entry name" value="TRANSCRIPTIONAL DUAL REGULATOR HCAR-RELATED"/>
    <property type="match status" value="1"/>
</dbReference>
<keyword evidence="7" id="KW-1185">Reference proteome</keyword>
<evidence type="ECO:0000313" key="7">
    <source>
        <dbReference type="Proteomes" id="UP001227101"/>
    </source>
</evidence>
<dbReference type="PRINTS" id="PR00039">
    <property type="entry name" value="HTHLYSR"/>
</dbReference>
<dbReference type="Pfam" id="PF00126">
    <property type="entry name" value="HTH_1"/>
    <property type="match status" value="1"/>
</dbReference>
<dbReference type="EMBL" id="CP127173">
    <property type="protein sequence ID" value="WIV55468.1"/>
    <property type="molecule type" value="Genomic_DNA"/>
</dbReference>
<dbReference type="PANTHER" id="PTHR30346:SF30">
    <property type="entry name" value="SMALL NEUTRAL PROTEASE REGULATORY PROTEIN"/>
    <property type="match status" value="1"/>
</dbReference>
<dbReference type="PROSITE" id="PS50931">
    <property type="entry name" value="HTH_LYSR"/>
    <property type="match status" value="1"/>
</dbReference>
<dbReference type="InterPro" id="IPR000847">
    <property type="entry name" value="LysR_HTH_N"/>
</dbReference>
<dbReference type="Gene3D" id="1.10.10.10">
    <property type="entry name" value="Winged helix-like DNA-binding domain superfamily/Winged helix DNA-binding domain"/>
    <property type="match status" value="1"/>
</dbReference>
<proteinExistence type="inferred from homology"/>
<keyword evidence="4" id="KW-0804">Transcription</keyword>
<name>A0ABY8XIQ3_9PSEU</name>
<dbReference type="Pfam" id="PF03466">
    <property type="entry name" value="LysR_substrate"/>
    <property type="match status" value="1"/>
</dbReference>
<dbReference type="CDD" id="cd08414">
    <property type="entry name" value="PBP2_LTTR_aromatics_like"/>
    <property type="match status" value="1"/>
</dbReference>
<evidence type="ECO:0000256" key="4">
    <source>
        <dbReference type="ARBA" id="ARBA00023163"/>
    </source>
</evidence>
<comment type="similarity">
    <text evidence="1">Belongs to the LysR transcriptional regulatory family.</text>
</comment>
<dbReference type="SUPFAM" id="SSF46785">
    <property type="entry name" value="Winged helix' DNA-binding domain"/>
    <property type="match status" value="1"/>
</dbReference>
<dbReference type="Proteomes" id="UP001227101">
    <property type="component" value="Chromosome"/>
</dbReference>
<dbReference type="InterPro" id="IPR005119">
    <property type="entry name" value="LysR_subst-bd"/>
</dbReference>